<gene>
    <name evidence="1" type="ORF">JAAARDRAFT_212279</name>
</gene>
<dbReference type="HOGENOM" id="CLU_064123_0_0_1"/>
<dbReference type="EMBL" id="KL197792">
    <property type="protein sequence ID" value="KDQ49265.1"/>
    <property type="molecule type" value="Genomic_DNA"/>
</dbReference>
<keyword evidence="2" id="KW-1185">Reference proteome</keyword>
<dbReference type="AlphaFoldDB" id="A0A067P5Z4"/>
<accession>A0A067P5Z4</accession>
<sequence>MTIVGPVAPQVSAPLPSTMPAKRRKISNLTHEDTNAIVDTLAEYCQALDVEDSETTGLVDDIQKICAKLQAKTQTRFSSGTVLDLSAANIRTKGLEIKEGGRARAEDRSSQEKAGNWFGIENTRALIRLVRKHVSTLAGCRMLINVILLRVASVDSNEEMAVSIVPEYPIHETALNPGHSLVGVVDYLLTRLPTKFTRQVLDYPQMTLARADIKQIGTSNIFEAKNLLAIKHGVPQAALTAATWCERTKIGCMRGAITSGEQWLFFTFERIDVGGIFRCSTVIDLGEDLGNLAYILGILHDWIENSSDINQAYFDEV</sequence>
<protein>
    <submittedName>
        <fullName evidence="1">Uncharacterized protein</fullName>
    </submittedName>
</protein>
<proteinExistence type="predicted"/>
<organism evidence="1 2">
    <name type="scientific">Jaapia argillacea MUCL 33604</name>
    <dbReference type="NCBI Taxonomy" id="933084"/>
    <lineage>
        <taxon>Eukaryota</taxon>
        <taxon>Fungi</taxon>
        <taxon>Dikarya</taxon>
        <taxon>Basidiomycota</taxon>
        <taxon>Agaricomycotina</taxon>
        <taxon>Agaricomycetes</taxon>
        <taxon>Agaricomycetidae</taxon>
        <taxon>Jaapiales</taxon>
        <taxon>Jaapiaceae</taxon>
        <taxon>Jaapia</taxon>
    </lineage>
</organism>
<evidence type="ECO:0000313" key="2">
    <source>
        <dbReference type="Proteomes" id="UP000027265"/>
    </source>
</evidence>
<evidence type="ECO:0000313" key="1">
    <source>
        <dbReference type="EMBL" id="KDQ49265.1"/>
    </source>
</evidence>
<dbReference type="InParanoid" id="A0A067P5Z4"/>
<feature type="non-terminal residue" evidence="1">
    <location>
        <position position="1"/>
    </location>
</feature>
<reference evidence="2" key="1">
    <citation type="journal article" date="2014" name="Proc. Natl. Acad. Sci. U.S.A.">
        <title>Extensive sampling of basidiomycete genomes demonstrates inadequacy of the white-rot/brown-rot paradigm for wood decay fungi.</title>
        <authorList>
            <person name="Riley R."/>
            <person name="Salamov A.A."/>
            <person name="Brown D.W."/>
            <person name="Nagy L.G."/>
            <person name="Floudas D."/>
            <person name="Held B.W."/>
            <person name="Levasseur A."/>
            <person name="Lombard V."/>
            <person name="Morin E."/>
            <person name="Otillar R."/>
            <person name="Lindquist E.A."/>
            <person name="Sun H."/>
            <person name="LaButti K.M."/>
            <person name="Schmutz J."/>
            <person name="Jabbour D."/>
            <person name="Luo H."/>
            <person name="Baker S.E."/>
            <person name="Pisabarro A.G."/>
            <person name="Walton J.D."/>
            <person name="Blanchette R.A."/>
            <person name="Henrissat B."/>
            <person name="Martin F."/>
            <person name="Cullen D."/>
            <person name="Hibbett D.S."/>
            <person name="Grigoriev I.V."/>
        </authorList>
    </citation>
    <scope>NUCLEOTIDE SEQUENCE [LARGE SCALE GENOMIC DNA]</scope>
    <source>
        <strain evidence="2">MUCL 33604</strain>
    </source>
</reference>
<dbReference type="Proteomes" id="UP000027265">
    <property type="component" value="Unassembled WGS sequence"/>
</dbReference>
<name>A0A067P5Z4_9AGAM</name>
<dbReference type="OrthoDB" id="3248728at2759"/>